<dbReference type="Pfam" id="PF13374">
    <property type="entry name" value="TPR_10"/>
    <property type="match status" value="6"/>
</dbReference>
<evidence type="ECO:0000259" key="1">
    <source>
        <dbReference type="Pfam" id="PF00931"/>
    </source>
</evidence>
<dbReference type="SUPFAM" id="SSF48452">
    <property type="entry name" value="TPR-like"/>
    <property type="match status" value="2"/>
</dbReference>
<accession>A0A6A5SBN5</accession>
<name>A0A6A5SBN5_9PLEO</name>
<evidence type="ECO:0000259" key="2">
    <source>
        <dbReference type="Pfam" id="PF06985"/>
    </source>
</evidence>
<dbReference type="Pfam" id="PF00931">
    <property type="entry name" value="NB-ARC"/>
    <property type="match status" value="1"/>
</dbReference>
<dbReference type="PANTHER" id="PTHR46082:SF6">
    <property type="entry name" value="AAA+ ATPASE DOMAIN-CONTAINING PROTEIN-RELATED"/>
    <property type="match status" value="1"/>
</dbReference>
<dbReference type="Pfam" id="PF06985">
    <property type="entry name" value="HET"/>
    <property type="match status" value="1"/>
</dbReference>
<dbReference type="Gene3D" id="3.40.50.300">
    <property type="entry name" value="P-loop containing nucleotide triphosphate hydrolases"/>
    <property type="match status" value="1"/>
</dbReference>
<dbReference type="Gene3D" id="1.25.40.10">
    <property type="entry name" value="Tetratricopeptide repeat domain"/>
    <property type="match status" value="4"/>
</dbReference>
<dbReference type="InterPro" id="IPR027417">
    <property type="entry name" value="P-loop_NTPase"/>
</dbReference>
<dbReference type="InterPro" id="IPR053137">
    <property type="entry name" value="NLR-like"/>
</dbReference>
<dbReference type="GO" id="GO:0043531">
    <property type="term" value="F:ADP binding"/>
    <property type="evidence" value="ECO:0007669"/>
    <property type="project" value="InterPro"/>
</dbReference>
<dbReference type="SMART" id="SM00028">
    <property type="entry name" value="TPR"/>
    <property type="match status" value="6"/>
</dbReference>
<dbReference type="InterPro" id="IPR010730">
    <property type="entry name" value="HET"/>
</dbReference>
<dbReference type="InterPro" id="IPR011990">
    <property type="entry name" value="TPR-like_helical_dom_sf"/>
</dbReference>
<dbReference type="AlphaFoldDB" id="A0A6A5SBN5"/>
<dbReference type="EMBL" id="ML976117">
    <property type="protein sequence ID" value="KAF1938025.1"/>
    <property type="molecule type" value="Genomic_DNA"/>
</dbReference>
<sequence>MRLLRFDSSRGLTSTDFSRKKTPPYAILSHTWGDNEFLFEDMANNTGSSKAGYQKIMFCGEQVARDDIQYFWIDTCCIDKWNLRELSNAINSMFQWYKNAEKCYVFLSDVSTHMTDVQLHQSTWEASFRECKWFTRGWTLQELLAPASIDFYSSEGQRLGDKDTLEQQIHEITRIPITALRGNALEEFSDSERMEWMVGRQTTQEEDMAYSLIGIFRVSMEFRYGEGKERSLKRLQEEKQKANTTPFIVPFNRNDRFVGRESQLTKLEGKLFVGASTTKVVIEGLVGIGKTQLALELAYRIRQRFKNCSVFWISVNDTESLYQAFAQIAQQLKIPGWDDEKADIKKLVQLHLSKESAGQWLLIFDNAEEAESESAGSSKAASLSECLPSSAQGAVVFTTADRTTAAKLASHNIVELPKMEQDMAQKMLETHLVYSMNEQEQADLLLKELAYLPLAIVQAAAYVNVNKISLQEYQSLLAEKKKEAVEPIDKKSASLIATTWLISFEQICRHDTLAADYLLFMACIDRNDVPLSLLLADSLREKGARAVGTLEAYSFVTKRTAQSALNLHRLKGLLSQQTQVVIRCLLKIFPVPNYGSRSKWRRLLPHAKFALSSVIPEQENIARTSLLWKCAMTLHIDGRFNEAEVQVLERRKTVLGEEHPDTLNGMANLASTYGNQGRWKEDEDLEVQVMERRKRVLGEEHPDTLTSMANLALVYKNQGRWKEAHDVFGEEHRSTLVSMANLASSYREQRRWKEAEELEVQVIKTSLRVLGEEHPDTLNGMANLASTYGNQGRLKDAEELEVQVMERRKRVMGEEHPETLTSMANLASTYECQGRWKEAEDLEVQVMERKKRAMGEEHPNTLTSMASLASAYRYQGRWKEAEELEMQVLERRKMVMGEEHPYTLTSMTNLASTYRDQGRTRVLGEEHPSTLAIMANLASSYREQGRWKEAEEIFVQVIKTSLRVFGEEHPSTLAIMANLASLYREQGRWKEAEEILVQVIKTSLRVLGKGHPSTMICMKKAEDLFVQVIKTSLRVLGEEHPSTLTSMAKLASTYRDQGRWKQAEDLGVQVLERRKTVLGEEHPDTLTSMANLASTYRDQGRWKEAEDLEVQVLERRKTVLGEEHPSTLASMVNLASTYREQGRWKEAEDLELHVLERRKTVMGEEHPSMLASMANLACKSSKGERG</sequence>
<feature type="domain" description="Heterokaryon incompatibility" evidence="2">
    <location>
        <begin position="25"/>
        <end position="142"/>
    </location>
</feature>
<dbReference type="Proteomes" id="UP000800038">
    <property type="component" value="Unassembled WGS sequence"/>
</dbReference>
<reference evidence="3" key="1">
    <citation type="journal article" date="2020" name="Stud. Mycol.">
        <title>101 Dothideomycetes genomes: a test case for predicting lifestyles and emergence of pathogens.</title>
        <authorList>
            <person name="Haridas S."/>
            <person name="Albert R."/>
            <person name="Binder M."/>
            <person name="Bloem J."/>
            <person name="Labutti K."/>
            <person name="Salamov A."/>
            <person name="Andreopoulos B."/>
            <person name="Baker S."/>
            <person name="Barry K."/>
            <person name="Bills G."/>
            <person name="Bluhm B."/>
            <person name="Cannon C."/>
            <person name="Castanera R."/>
            <person name="Culley D."/>
            <person name="Daum C."/>
            <person name="Ezra D."/>
            <person name="Gonzalez J."/>
            <person name="Henrissat B."/>
            <person name="Kuo A."/>
            <person name="Liang C."/>
            <person name="Lipzen A."/>
            <person name="Lutzoni F."/>
            <person name="Magnuson J."/>
            <person name="Mondo S."/>
            <person name="Nolan M."/>
            <person name="Ohm R."/>
            <person name="Pangilinan J."/>
            <person name="Park H.-J."/>
            <person name="Ramirez L."/>
            <person name="Alfaro M."/>
            <person name="Sun H."/>
            <person name="Tritt A."/>
            <person name="Yoshinaga Y."/>
            <person name="Zwiers L.-H."/>
            <person name="Turgeon B."/>
            <person name="Goodwin S."/>
            <person name="Spatafora J."/>
            <person name="Crous P."/>
            <person name="Grigoriev I."/>
        </authorList>
    </citation>
    <scope>NUCLEOTIDE SEQUENCE</scope>
    <source>
        <strain evidence="3">CBS 161.51</strain>
    </source>
</reference>
<dbReference type="InterPro" id="IPR002182">
    <property type="entry name" value="NB-ARC"/>
</dbReference>
<gene>
    <name evidence="3" type="ORF">EJ02DRAFT_505662</name>
</gene>
<evidence type="ECO:0000313" key="3">
    <source>
        <dbReference type="EMBL" id="KAF1938025.1"/>
    </source>
</evidence>
<dbReference type="SUPFAM" id="SSF52540">
    <property type="entry name" value="P-loop containing nucleoside triphosphate hydrolases"/>
    <property type="match status" value="1"/>
</dbReference>
<dbReference type="Pfam" id="PF13424">
    <property type="entry name" value="TPR_12"/>
    <property type="match status" value="3"/>
</dbReference>
<protein>
    <submittedName>
        <fullName evidence="3">Kinesin light chain 3</fullName>
    </submittedName>
</protein>
<feature type="domain" description="NB-ARC" evidence="1">
    <location>
        <begin position="261"/>
        <end position="430"/>
    </location>
</feature>
<keyword evidence="4" id="KW-1185">Reference proteome</keyword>
<proteinExistence type="predicted"/>
<dbReference type="InterPro" id="IPR019734">
    <property type="entry name" value="TPR_rpt"/>
</dbReference>
<dbReference type="OrthoDB" id="674604at2759"/>
<dbReference type="PANTHER" id="PTHR46082">
    <property type="entry name" value="ATP/GTP-BINDING PROTEIN-RELATED"/>
    <property type="match status" value="1"/>
</dbReference>
<organism evidence="3 4">
    <name type="scientific">Clathrospora elynae</name>
    <dbReference type="NCBI Taxonomy" id="706981"/>
    <lineage>
        <taxon>Eukaryota</taxon>
        <taxon>Fungi</taxon>
        <taxon>Dikarya</taxon>
        <taxon>Ascomycota</taxon>
        <taxon>Pezizomycotina</taxon>
        <taxon>Dothideomycetes</taxon>
        <taxon>Pleosporomycetidae</taxon>
        <taxon>Pleosporales</taxon>
        <taxon>Diademaceae</taxon>
        <taxon>Clathrospora</taxon>
    </lineage>
</organism>
<evidence type="ECO:0000313" key="4">
    <source>
        <dbReference type="Proteomes" id="UP000800038"/>
    </source>
</evidence>